<dbReference type="InterPro" id="IPR050492">
    <property type="entry name" value="Bact_metal-bind_prot9"/>
</dbReference>
<feature type="region of interest" description="Disordered" evidence="6">
    <location>
        <begin position="116"/>
        <end position="223"/>
    </location>
</feature>
<dbReference type="SUPFAM" id="SSF53807">
    <property type="entry name" value="Helical backbone' metal receptor"/>
    <property type="match status" value="1"/>
</dbReference>
<keyword evidence="4" id="KW-0732">Signal</keyword>
<evidence type="ECO:0000256" key="1">
    <source>
        <dbReference type="ARBA" id="ARBA00011028"/>
    </source>
</evidence>
<dbReference type="Pfam" id="PF01297">
    <property type="entry name" value="ZnuA"/>
    <property type="match status" value="1"/>
</dbReference>
<dbReference type="PANTHER" id="PTHR42953">
    <property type="entry name" value="HIGH-AFFINITY ZINC UPTAKE SYSTEM PROTEIN ZNUA-RELATED"/>
    <property type="match status" value="1"/>
</dbReference>
<dbReference type="InterPro" id="IPR006127">
    <property type="entry name" value="ZnuA-like"/>
</dbReference>
<dbReference type="EMBL" id="QFVT01000002">
    <property type="protein sequence ID" value="PYC49266.1"/>
    <property type="molecule type" value="Genomic_DNA"/>
</dbReference>
<evidence type="ECO:0000313" key="8">
    <source>
        <dbReference type="Proteomes" id="UP000248012"/>
    </source>
</evidence>
<dbReference type="PANTHER" id="PTHR42953:SF3">
    <property type="entry name" value="HIGH-AFFINITY ZINC UPTAKE SYSTEM PROTEIN ZNUA"/>
    <property type="match status" value="1"/>
</dbReference>
<reference evidence="7 8" key="1">
    <citation type="submission" date="2018-05" db="EMBL/GenBank/DDBJ databases">
        <title>Oceanovita maritima gen. nov., sp. nov., a marine bacterium in the family Rhodobacteraceae isolated from surface seawater of Lundu port Xiamen, China.</title>
        <authorList>
            <person name="Hetharua B.H."/>
            <person name="Min D."/>
            <person name="Liao H."/>
            <person name="Tian Y."/>
        </authorList>
    </citation>
    <scope>NUCLEOTIDE SEQUENCE [LARGE SCALE GENOMIC DNA]</scope>
    <source>
        <strain evidence="7 8">FSX-11</strain>
    </source>
</reference>
<protein>
    <recommendedName>
        <fullName evidence="2">High-affinity zinc uptake system protein ZnuA</fullName>
    </recommendedName>
</protein>
<evidence type="ECO:0000313" key="7">
    <source>
        <dbReference type="EMBL" id="PYC49266.1"/>
    </source>
</evidence>
<evidence type="ECO:0000256" key="4">
    <source>
        <dbReference type="ARBA" id="ARBA00022729"/>
    </source>
</evidence>
<keyword evidence="3" id="KW-0813">Transport</keyword>
<accession>A0A2V4NVZ5</accession>
<proteinExistence type="inferred from homology"/>
<dbReference type="OrthoDB" id="7346865at2"/>
<sequence length="390" mass="41614">MFTGATSRAAADVPSVVTDIAPVGSLAAMVLGDLGTPQVLVESGASAHGMSLRPSQARALQQADFVIWVGPELEPWLDDSLTSLAPQGQSLVLTALPGTHVLPGREEVIFAEAADTEDEAHDHEQDGAEHAHEDHAGHDEDTQHDAEHSDHGKDDHESAEHADHDQADHGEHEDGAHSDHDHDAEAHDNHETHDDNHEGDNHADESHDDHGHHDHSHAGGIDPHVWLDPENAIIWLDAIAAAMGDADPEHAADYLRNAAQGKAEIAAAVQEARRRLEPVRDLPLLAFHDAYQYFEKAFDLTVAAAVSLSDASDPGPARLAALRDLVAEHGVACAITEPQFSMRRLDLVLEGTSVRRVHVDPLGADLPLGADQYPALILAMATGLAGCVAP</sequence>
<dbReference type="GO" id="GO:0046872">
    <property type="term" value="F:metal ion binding"/>
    <property type="evidence" value="ECO:0007669"/>
    <property type="project" value="InterPro"/>
</dbReference>
<name>A0A2V4NVZ5_9RHOB</name>
<keyword evidence="8" id="KW-1185">Reference proteome</keyword>
<dbReference type="Gene3D" id="3.40.50.1980">
    <property type="entry name" value="Nitrogenase molybdenum iron protein domain"/>
    <property type="match status" value="3"/>
</dbReference>
<dbReference type="GO" id="GO:0006829">
    <property type="term" value="P:zinc ion transport"/>
    <property type="evidence" value="ECO:0007669"/>
    <property type="project" value="UniProtKB-KW"/>
</dbReference>
<organism evidence="7 8">
    <name type="scientific">Litorivita pollutaquae</name>
    <dbReference type="NCBI Taxonomy" id="2200892"/>
    <lineage>
        <taxon>Bacteria</taxon>
        <taxon>Pseudomonadati</taxon>
        <taxon>Pseudomonadota</taxon>
        <taxon>Alphaproteobacteria</taxon>
        <taxon>Rhodobacterales</taxon>
        <taxon>Paracoccaceae</taxon>
        <taxon>Litorivita</taxon>
    </lineage>
</organism>
<evidence type="ECO:0000256" key="3">
    <source>
        <dbReference type="ARBA" id="ARBA00022448"/>
    </source>
</evidence>
<feature type="compositionally biased region" description="Basic and acidic residues" evidence="6">
    <location>
        <begin position="120"/>
        <end position="212"/>
    </location>
</feature>
<keyword evidence="5" id="KW-0406">Ion transport</keyword>
<evidence type="ECO:0000256" key="2">
    <source>
        <dbReference type="ARBA" id="ARBA00015915"/>
    </source>
</evidence>
<comment type="similarity">
    <text evidence="1">Belongs to the bacterial solute-binding protein 9 family.</text>
</comment>
<evidence type="ECO:0000256" key="5">
    <source>
        <dbReference type="ARBA" id="ARBA00022906"/>
    </source>
</evidence>
<keyword evidence="5" id="KW-0862">Zinc</keyword>
<gene>
    <name evidence="7" type="ORF">DI396_02765</name>
</gene>
<keyword evidence="5" id="KW-0864">Zinc transport</keyword>
<evidence type="ECO:0000256" key="6">
    <source>
        <dbReference type="SAM" id="MobiDB-lite"/>
    </source>
</evidence>
<comment type="caution">
    <text evidence="7">The sequence shown here is derived from an EMBL/GenBank/DDBJ whole genome shotgun (WGS) entry which is preliminary data.</text>
</comment>
<dbReference type="AlphaFoldDB" id="A0A2V4NVZ5"/>
<dbReference type="Proteomes" id="UP000248012">
    <property type="component" value="Unassembled WGS sequence"/>
</dbReference>